<gene>
    <name evidence="5" type="ORF">ACFP0N_11920</name>
</gene>
<name>A0ABW1EUA8_9ACTN</name>
<keyword evidence="3" id="KW-1133">Transmembrane helix</keyword>
<accession>A0ABW1EUA8</accession>
<comment type="subcellular location">
    <subcellularLocation>
        <location evidence="1">Membrane</location>
        <topology evidence="1">Multi-pass membrane protein</topology>
    </subcellularLocation>
</comment>
<evidence type="ECO:0000256" key="2">
    <source>
        <dbReference type="ARBA" id="ARBA00022692"/>
    </source>
</evidence>
<reference evidence="6" key="1">
    <citation type="journal article" date="2019" name="Int. J. Syst. Evol. Microbiol.">
        <title>The Global Catalogue of Microorganisms (GCM) 10K type strain sequencing project: providing services to taxonomists for standard genome sequencing and annotation.</title>
        <authorList>
            <consortium name="The Broad Institute Genomics Platform"/>
            <consortium name="The Broad Institute Genome Sequencing Center for Infectious Disease"/>
            <person name="Wu L."/>
            <person name="Ma J."/>
        </authorList>
    </citation>
    <scope>NUCLEOTIDE SEQUENCE [LARGE SCALE GENOMIC DNA]</scope>
    <source>
        <strain evidence="6">CGMCC 4.1469</strain>
    </source>
</reference>
<evidence type="ECO:0000256" key="3">
    <source>
        <dbReference type="ARBA" id="ARBA00022989"/>
    </source>
</evidence>
<organism evidence="5 6">
    <name type="scientific">Kitasatospora aburaviensis</name>
    <dbReference type="NCBI Taxonomy" id="67265"/>
    <lineage>
        <taxon>Bacteria</taxon>
        <taxon>Bacillati</taxon>
        <taxon>Actinomycetota</taxon>
        <taxon>Actinomycetes</taxon>
        <taxon>Kitasatosporales</taxon>
        <taxon>Streptomycetaceae</taxon>
        <taxon>Kitasatospora</taxon>
    </lineage>
</organism>
<dbReference type="InterPro" id="IPR035906">
    <property type="entry name" value="MetI-like_sf"/>
</dbReference>
<evidence type="ECO:0000256" key="4">
    <source>
        <dbReference type="ARBA" id="ARBA00023136"/>
    </source>
</evidence>
<evidence type="ECO:0000256" key="1">
    <source>
        <dbReference type="ARBA" id="ARBA00004141"/>
    </source>
</evidence>
<proteinExistence type="predicted"/>
<dbReference type="EMBL" id="JBHSOD010000011">
    <property type="protein sequence ID" value="MFC5885677.1"/>
    <property type="molecule type" value="Genomic_DNA"/>
</dbReference>
<comment type="caution">
    <text evidence="5">The sequence shown here is derived from an EMBL/GenBank/DDBJ whole genome shotgun (WGS) entry which is preliminary data.</text>
</comment>
<dbReference type="Proteomes" id="UP001596067">
    <property type="component" value="Unassembled WGS sequence"/>
</dbReference>
<evidence type="ECO:0000313" key="6">
    <source>
        <dbReference type="Proteomes" id="UP001596067"/>
    </source>
</evidence>
<evidence type="ECO:0000313" key="5">
    <source>
        <dbReference type="EMBL" id="MFC5885677.1"/>
    </source>
</evidence>
<protein>
    <submittedName>
        <fullName evidence="5">Uncharacterized protein</fullName>
    </submittedName>
</protein>
<sequence length="141" mass="14140">MHFRQLELKPRVRLTTEPVGTEPGTLHFESWSAACNEGGFGPASANSALLVVAASTVTVVVAGPAAYVPGRRPGRLSNGLSLYFVLGLGAGASNTALQVASGGPDGGRGSTAQCDGFLSRAPRSRHGAVSATSAPGILAAP</sequence>
<keyword evidence="2" id="KW-0812">Transmembrane</keyword>
<keyword evidence="4" id="KW-0472">Membrane</keyword>
<keyword evidence="6" id="KW-1185">Reference proteome</keyword>
<dbReference type="RefSeq" id="WP_313767368.1">
    <property type="nucleotide sequence ID" value="NZ_BAAAVH010000011.1"/>
</dbReference>
<dbReference type="SUPFAM" id="SSF161098">
    <property type="entry name" value="MetI-like"/>
    <property type="match status" value="1"/>
</dbReference>